<dbReference type="AlphaFoldDB" id="A0A3D2XDA6"/>
<accession>A0A3D2XDA6</accession>
<dbReference type="InterPro" id="IPR041273">
    <property type="entry name" value="NAT_N"/>
</dbReference>
<dbReference type="EMBL" id="DPVV01000597">
    <property type="protein sequence ID" value="HCL04318.1"/>
    <property type="molecule type" value="Genomic_DNA"/>
</dbReference>
<evidence type="ECO:0000259" key="1">
    <source>
        <dbReference type="Pfam" id="PF18082"/>
    </source>
</evidence>
<feature type="domain" description="N-acyltransferase N-terminal" evidence="1">
    <location>
        <begin position="7"/>
        <end position="130"/>
    </location>
</feature>
<dbReference type="Pfam" id="PF18164">
    <property type="entry name" value="GNAT_C"/>
    <property type="match status" value="1"/>
</dbReference>
<reference evidence="3 4" key="1">
    <citation type="journal article" date="2018" name="Nat. Biotechnol.">
        <title>A standardized bacterial taxonomy based on genome phylogeny substantially revises the tree of life.</title>
        <authorList>
            <person name="Parks D.H."/>
            <person name="Chuvochina M."/>
            <person name="Waite D.W."/>
            <person name="Rinke C."/>
            <person name="Skarshewski A."/>
            <person name="Chaumeil P.A."/>
            <person name="Hugenholtz P."/>
        </authorList>
    </citation>
    <scope>NUCLEOTIDE SEQUENCE [LARGE SCALE GENOMIC DNA]</scope>
    <source>
        <strain evidence="3">UBA11728</strain>
    </source>
</reference>
<comment type="caution">
    <text evidence="3">The sequence shown here is derived from an EMBL/GenBank/DDBJ whole genome shotgun (WGS) entry which is preliminary data.</text>
</comment>
<dbReference type="InterPro" id="IPR041644">
    <property type="entry name" value="GNAT_C"/>
</dbReference>
<evidence type="ECO:0000259" key="2">
    <source>
        <dbReference type="Pfam" id="PF18164"/>
    </source>
</evidence>
<evidence type="ECO:0000313" key="4">
    <source>
        <dbReference type="Proteomes" id="UP000262969"/>
    </source>
</evidence>
<feature type="non-terminal residue" evidence="3">
    <location>
        <position position="225"/>
    </location>
</feature>
<dbReference type="Proteomes" id="UP000262969">
    <property type="component" value="Unassembled WGS sequence"/>
</dbReference>
<evidence type="ECO:0008006" key="5">
    <source>
        <dbReference type="Google" id="ProtNLM"/>
    </source>
</evidence>
<feature type="domain" description="GNAT-like C-terminal" evidence="2">
    <location>
        <begin position="141"/>
        <end position="225"/>
    </location>
</feature>
<dbReference type="Gene3D" id="3.40.630.120">
    <property type="match status" value="1"/>
</dbReference>
<protein>
    <recommendedName>
        <fullName evidence="5">GNAT-like C-terminal domain-containing protein</fullName>
    </recommendedName>
</protein>
<sequence length="225" mass="26506">MIDYFIEFFEKYDYPKEAINDLLSAYQTLLSNQDANSIFQSIVKQYEVDDTFIIKDSYPQLEEVARKTDLSPYTIYLLFFLSLSKIMKEKYIAKNYSIKIFYKSMADLKYKMLECYKLHNIYGNCVPWWEDGFFQLTRIGLGRLQYEIVEHDTTLVIGGHLISKGDSVINMHIPSSGPLTVQDCMDSFGKAAEFYKEYFKERPTVFVCNSWLLFPYHLEFLPKDS</sequence>
<evidence type="ECO:0000313" key="3">
    <source>
        <dbReference type="EMBL" id="HCL04318.1"/>
    </source>
</evidence>
<organism evidence="3 4">
    <name type="scientific">Lachnoclostridium phytofermentans</name>
    <dbReference type="NCBI Taxonomy" id="66219"/>
    <lineage>
        <taxon>Bacteria</taxon>
        <taxon>Bacillati</taxon>
        <taxon>Bacillota</taxon>
        <taxon>Clostridia</taxon>
        <taxon>Lachnospirales</taxon>
        <taxon>Lachnospiraceae</taxon>
    </lineage>
</organism>
<gene>
    <name evidence="3" type="ORF">DHW61_18230</name>
</gene>
<proteinExistence type="predicted"/>
<name>A0A3D2XDA6_9FIRM</name>
<dbReference type="Pfam" id="PF18082">
    <property type="entry name" value="NAT_N"/>
    <property type="match status" value="1"/>
</dbReference>